<dbReference type="SMART" id="SM00347">
    <property type="entry name" value="HTH_MARR"/>
    <property type="match status" value="1"/>
</dbReference>
<dbReference type="AlphaFoldDB" id="A0A418V1K4"/>
<dbReference type="InterPro" id="IPR000835">
    <property type="entry name" value="HTH_MarR-typ"/>
</dbReference>
<dbReference type="PROSITE" id="PS50995">
    <property type="entry name" value="HTH_MARR_2"/>
    <property type="match status" value="1"/>
</dbReference>
<dbReference type="GO" id="GO:0003700">
    <property type="term" value="F:DNA-binding transcription factor activity"/>
    <property type="evidence" value="ECO:0007669"/>
    <property type="project" value="InterPro"/>
</dbReference>
<protein>
    <submittedName>
        <fullName evidence="5">MarR family transcriptional regulator</fullName>
    </submittedName>
</protein>
<dbReference type="InterPro" id="IPR052067">
    <property type="entry name" value="Metal_resp_HTH_trans_reg"/>
</dbReference>
<keyword evidence="2" id="KW-0238">DNA-binding</keyword>
<dbReference type="PRINTS" id="PR00598">
    <property type="entry name" value="HTHMARR"/>
</dbReference>
<dbReference type="InterPro" id="IPR036388">
    <property type="entry name" value="WH-like_DNA-bd_sf"/>
</dbReference>
<dbReference type="GO" id="GO:0003677">
    <property type="term" value="F:DNA binding"/>
    <property type="evidence" value="ECO:0007669"/>
    <property type="project" value="UniProtKB-KW"/>
</dbReference>
<dbReference type="EMBL" id="QYYD01000021">
    <property type="protein sequence ID" value="RJF69739.1"/>
    <property type="molecule type" value="Genomic_DNA"/>
</dbReference>
<accession>A0A418V1K4</accession>
<sequence length="159" mass="18506">MTKADTTLPLELWTGYRFGLIASRIGSYLAPMYAERHDLTMPAWRSLAVIARYQPLTAAQLAKRTSSDAFKVARAIELLVRRGLIVRDVDQKDRRRASLTLTASGRKVHKDIENFVIRIERELMKALDDEEINVLRRCLDKLDTRLEQHVVNQNWRRFL</sequence>
<evidence type="ECO:0000313" key="5">
    <source>
        <dbReference type="EMBL" id="RJF69739.1"/>
    </source>
</evidence>
<evidence type="ECO:0000256" key="1">
    <source>
        <dbReference type="ARBA" id="ARBA00023015"/>
    </source>
</evidence>
<reference evidence="5 6" key="1">
    <citation type="submission" date="2018-09" db="EMBL/GenBank/DDBJ databases">
        <title>Draft genome sequence of Rhodopseudomonas palustris 2.1.18.</title>
        <authorList>
            <person name="Robertson S.L."/>
            <person name="Meyer T.E."/>
            <person name="Kyndt J.A."/>
        </authorList>
    </citation>
    <scope>NUCLEOTIDE SEQUENCE [LARGE SCALE GENOMIC DNA]</scope>
    <source>
        <strain evidence="5 6">2.1.18</strain>
    </source>
</reference>
<dbReference type="OrthoDB" id="8906692at2"/>
<dbReference type="PANTHER" id="PTHR35790:SF4">
    <property type="entry name" value="HTH-TYPE TRANSCRIPTIONAL REGULATOR PCHR"/>
    <property type="match status" value="1"/>
</dbReference>
<proteinExistence type="predicted"/>
<evidence type="ECO:0000259" key="4">
    <source>
        <dbReference type="PROSITE" id="PS50995"/>
    </source>
</evidence>
<organism evidence="5 6">
    <name type="scientific">Rhodopseudomonas palustris</name>
    <dbReference type="NCBI Taxonomy" id="1076"/>
    <lineage>
        <taxon>Bacteria</taxon>
        <taxon>Pseudomonadati</taxon>
        <taxon>Pseudomonadota</taxon>
        <taxon>Alphaproteobacteria</taxon>
        <taxon>Hyphomicrobiales</taxon>
        <taxon>Nitrobacteraceae</taxon>
        <taxon>Rhodopseudomonas</taxon>
    </lineage>
</organism>
<gene>
    <name evidence="5" type="ORF">D4Q52_18995</name>
</gene>
<name>A0A418V1K4_RHOPL</name>
<dbReference type="PANTHER" id="PTHR35790">
    <property type="entry name" value="HTH-TYPE TRANSCRIPTIONAL REGULATOR PCHR"/>
    <property type="match status" value="1"/>
</dbReference>
<dbReference type="InterPro" id="IPR036390">
    <property type="entry name" value="WH_DNA-bd_sf"/>
</dbReference>
<dbReference type="SUPFAM" id="SSF46785">
    <property type="entry name" value="Winged helix' DNA-binding domain"/>
    <property type="match status" value="1"/>
</dbReference>
<keyword evidence="1" id="KW-0805">Transcription regulation</keyword>
<feature type="domain" description="HTH marR-type" evidence="4">
    <location>
        <begin position="1"/>
        <end position="144"/>
    </location>
</feature>
<evidence type="ECO:0000313" key="6">
    <source>
        <dbReference type="Proteomes" id="UP000285523"/>
    </source>
</evidence>
<dbReference type="Gene3D" id="1.10.10.10">
    <property type="entry name" value="Winged helix-like DNA-binding domain superfamily/Winged helix DNA-binding domain"/>
    <property type="match status" value="1"/>
</dbReference>
<evidence type="ECO:0000256" key="3">
    <source>
        <dbReference type="ARBA" id="ARBA00023163"/>
    </source>
</evidence>
<dbReference type="Pfam" id="PF12802">
    <property type="entry name" value="MarR_2"/>
    <property type="match status" value="1"/>
</dbReference>
<keyword evidence="3" id="KW-0804">Transcription</keyword>
<dbReference type="Proteomes" id="UP000285523">
    <property type="component" value="Unassembled WGS sequence"/>
</dbReference>
<dbReference type="RefSeq" id="WP_119858147.1">
    <property type="nucleotide sequence ID" value="NZ_QYYD01000021.1"/>
</dbReference>
<evidence type="ECO:0000256" key="2">
    <source>
        <dbReference type="ARBA" id="ARBA00023125"/>
    </source>
</evidence>
<comment type="caution">
    <text evidence="5">The sequence shown here is derived from an EMBL/GenBank/DDBJ whole genome shotgun (WGS) entry which is preliminary data.</text>
</comment>